<dbReference type="AlphaFoldDB" id="A0A381V6E7"/>
<proteinExistence type="predicted"/>
<gene>
    <name evidence="1" type="ORF">METZ01_LOCUS88425</name>
</gene>
<feature type="non-terminal residue" evidence="1">
    <location>
        <position position="1"/>
    </location>
</feature>
<sequence>EQMGVNDSLDRVSKNICPAHRLLYFLGHDQRLKDSVLRVPPQEMGLEHLPDRWGQRPVTAVARIDGNSLGILFVERHEEDFEEESLQDRRRRRSFRFNAHWWHSLRSAVDHTGTGDLVAAWVTAGDDVILAEYSPQDGGFPKGERLRETLEIWAERLEEFNEELDDQMGLSFGAGLAVKRGEKISPQLKRAEHYEKTAKNRWKTMMEGRGKSGKPHPMLTRLENGKPVEIDWTRDNNWQNCTLGNTNSIVVEEKGGRIPTLEDEESVHPEFQEWTEELIERIAEGNDLIRDDREMWGVLKRHYIEEKGGKKTLRVLIPHPVKMLVPVGKGSRGNILQACKIKGVAEIHLLLTRSVFPDDESAQRLIESIGGLIDHPPIRWSSIDGPEAGPVGCRNSIQEWREENDDYVPDHIFVTGSTLLIVASLSYIFPSAGLVALRGPEVFRLPEEELISTLENLEIDAYLTLHGMELTKSKKLKMNGTLLEAPPLTECKMIGSRASLTWFCKSLPKEPSQLIGASIRDIVESVGIGPFAFNAFGFGPLMENASDPKVVNTIPNIHHFREEGIEAGTELRGVSPFNTNLGRGLFKLGRGLVLVGELKTGSEISKLEKFDIRATGEITPKGRMTMALIKEEEEE</sequence>
<dbReference type="EMBL" id="UINC01007893">
    <property type="protein sequence ID" value="SVA35571.1"/>
    <property type="molecule type" value="Genomic_DNA"/>
</dbReference>
<accession>A0A381V6E7</accession>
<reference evidence="1" key="1">
    <citation type="submission" date="2018-05" db="EMBL/GenBank/DDBJ databases">
        <authorList>
            <person name="Lanie J.A."/>
            <person name="Ng W.-L."/>
            <person name="Kazmierczak K.M."/>
            <person name="Andrzejewski T.M."/>
            <person name="Davidsen T.M."/>
            <person name="Wayne K.J."/>
            <person name="Tettelin H."/>
            <person name="Glass J.I."/>
            <person name="Rusch D."/>
            <person name="Podicherti R."/>
            <person name="Tsui H.-C.T."/>
            <person name="Winkler M.E."/>
        </authorList>
    </citation>
    <scope>NUCLEOTIDE SEQUENCE</scope>
</reference>
<name>A0A381V6E7_9ZZZZ</name>
<evidence type="ECO:0000313" key="1">
    <source>
        <dbReference type="EMBL" id="SVA35571.1"/>
    </source>
</evidence>
<protein>
    <submittedName>
        <fullName evidence="1">Uncharacterized protein</fullName>
    </submittedName>
</protein>
<organism evidence="1">
    <name type="scientific">marine metagenome</name>
    <dbReference type="NCBI Taxonomy" id="408172"/>
    <lineage>
        <taxon>unclassified sequences</taxon>
        <taxon>metagenomes</taxon>
        <taxon>ecological metagenomes</taxon>
    </lineage>
</organism>